<evidence type="ECO:0000313" key="3">
    <source>
        <dbReference type="Proteomes" id="UP000014760"/>
    </source>
</evidence>
<sequence length="150" mass="17238">MSFNFNVYFQNFFNDEDNIKLLREIMCAPILDEITTLRKTCEEKDAVIDFLISNEVAELKTAIDTLEASNDELEQYQRRNSLRISGITETVNEDCIEIALDVVNETLKLDLSLTASNIDRAHRTGQHKLNKRMETTPREICNIPPTEEGL</sequence>
<name>R7U954_CAPTE</name>
<dbReference type="EMBL" id="AMQN01001593">
    <property type="status" value="NOT_ANNOTATED_CDS"/>
    <property type="molecule type" value="Genomic_DNA"/>
</dbReference>
<keyword evidence="3" id="KW-1185">Reference proteome</keyword>
<organism evidence="1">
    <name type="scientific">Capitella teleta</name>
    <name type="common">Polychaete worm</name>
    <dbReference type="NCBI Taxonomy" id="283909"/>
    <lineage>
        <taxon>Eukaryota</taxon>
        <taxon>Metazoa</taxon>
        <taxon>Spiralia</taxon>
        <taxon>Lophotrochozoa</taxon>
        <taxon>Annelida</taxon>
        <taxon>Polychaeta</taxon>
        <taxon>Sedentaria</taxon>
        <taxon>Scolecida</taxon>
        <taxon>Capitellidae</taxon>
        <taxon>Capitella</taxon>
    </lineage>
</organism>
<dbReference type="OrthoDB" id="6101767at2759"/>
<protein>
    <submittedName>
        <fullName evidence="1 2">Uncharacterized protein</fullName>
    </submittedName>
</protein>
<evidence type="ECO:0000313" key="1">
    <source>
        <dbReference type="EMBL" id="ELU02671.1"/>
    </source>
</evidence>
<gene>
    <name evidence="1" type="ORF">CAPTEDRAFT_199644</name>
</gene>
<dbReference type="Gene3D" id="3.30.70.1820">
    <property type="entry name" value="L1 transposable element, RRM domain"/>
    <property type="match status" value="1"/>
</dbReference>
<reference evidence="2" key="3">
    <citation type="submission" date="2015-06" db="UniProtKB">
        <authorList>
            <consortium name="EnsemblMetazoa"/>
        </authorList>
    </citation>
    <scope>IDENTIFICATION</scope>
</reference>
<dbReference type="AlphaFoldDB" id="R7U954"/>
<reference evidence="1 3" key="2">
    <citation type="journal article" date="2013" name="Nature">
        <title>Insights into bilaterian evolution from three spiralian genomes.</title>
        <authorList>
            <person name="Simakov O."/>
            <person name="Marletaz F."/>
            <person name="Cho S.J."/>
            <person name="Edsinger-Gonzales E."/>
            <person name="Havlak P."/>
            <person name="Hellsten U."/>
            <person name="Kuo D.H."/>
            <person name="Larsson T."/>
            <person name="Lv J."/>
            <person name="Arendt D."/>
            <person name="Savage R."/>
            <person name="Osoegawa K."/>
            <person name="de Jong P."/>
            <person name="Grimwood J."/>
            <person name="Chapman J.A."/>
            <person name="Shapiro H."/>
            <person name="Aerts A."/>
            <person name="Otillar R.P."/>
            <person name="Terry A.Y."/>
            <person name="Boore J.L."/>
            <person name="Grigoriev I.V."/>
            <person name="Lindberg D.R."/>
            <person name="Seaver E.C."/>
            <person name="Weisblat D.A."/>
            <person name="Putnam N.H."/>
            <person name="Rokhsar D.S."/>
        </authorList>
    </citation>
    <scope>NUCLEOTIDE SEQUENCE</scope>
    <source>
        <strain evidence="1 3">I ESC-2004</strain>
    </source>
</reference>
<dbReference type="Proteomes" id="UP000014760">
    <property type="component" value="Unassembled WGS sequence"/>
</dbReference>
<dbReference type="EMBL" id="KB303857">
    <property type="protein sequence ID" value="ELU02671.1"/>
    <property type="molecule type" value="Genomic_DNA"/>
</dbReference>
<dbReference type="EnsemblMetazoa" id="CapteT199644">
    <property type="protein sequence ID" value="CapteP199644"/>
    <property type="gene ID" value="CapteG199644"/>
</dbReference>
<dbReference type="HOGENOM" id="CLU_1742306_0_0_1"/>
<evidence type="ECO:0000313" key="2">
    <source>
        <dbReference type="EnsemblMetazoa" id="CapteP199644"/>
    </source>
</evidence>
<reference evidence="3" key="1">
    <citation type="submission" date="2012-12" db="EMBL/GenBank/DDBJ databases">
        <authorList>
            <person name="Hellsten U."/>
            <person name="Grimwood J."/>
            <person name="Chapman J.A."/>
            <person name="Shapiro H."/>
            <person name="Aerts A."/>
            <person name="Otillar R.P."/>
            <person name="Terry A.Y."/>
            <person name="Boore J.L."/>
            <person name="Simakov O."/>
            <person name="Marletaz F."/>
            <person name="Cho S.-J."/>
            <person name="Edsinger-Gonzales E."/>
            <person name="Havlak P."/>
            <person name="Kuo D.-H."/>
            <person name="Larsson T."/>
            <person name="Lv J."/>
            <person name="Arendt D."/>
            <person name="Savage R."/>
            <person name="Osoegawa K."/>
            <person name="de Jong P."/>
            <person name="Lindberg D.R."/>
            <person name="Seaver E.C."/>
            <person name="Weisblat D.A."/>
            <person name="Putnam N.H."/>
            <person name="Grigoriev I.V."/>
            <person name="Rokhsar D.S."/>
        </authorList>
    </citation>
    <scope>NUCLEOTIDE SEQUENCE</scope>
    <source>
        <strain evidence="3">I ESC-2004</strain>
    </source>
</reference>
<accession>R7U954</accession>
<proteinExistence type="predicted"/>